<protein>
    <submittedName>
        <fullName evidence="1">Glutaconate CoA-transferase subunit A</fullName>
    </submittedName>
</protein>
<comment type="caution">
    <text evidence="1">The sequence shown here is derived from an EMBL/GenBank/DDBJ whole genome shotgun (WGS) entry which is preliminary data.</text>
</comment>
<accession>A0A8G2BMH4</accession>
<dbReference type="EMBL" id="FNBW01000016">
    <property type="protein sequence ID" value="SDG38568.1"/>
    <property type="molecule type" value="Genomic_DNA"/>
</dbReference>
<dbReference type="OrthoDB" id="9777193at2"/>
<keyword evidence="1" id="KW-0808">Transferase</keyword>
<reference evidence="1 2" key="1">
    <citation type="submission" date="2016-10" db="EMBL/GenBank/DDBJ databases">
        <authorList>
            <person name="Varghese N."/>
            <person name="Submissions S."/>
        </authorList>
    </citation>
    <scope>NUCLEOTIDE SEQUENCE [LARGE SCALE GENOMIC DNA]</scope>
    <source>
        <strain evidence="1 2">DSM 18839</strain>
    </source>
</reference>
<dbReference type="InterPro" id="IPR004165">
    <property type="entry name" value="CoA_trans_fam_I"/>
</dbReference>
<keyword evidence="2" id="KW-1185">Reference proteome</keyword>
<dbReference type="InterPro" id="IPR037171">
    <property type="entry name" value="NagB/RpiA_transferase-like"/>
</dbReference>
<gene>
    <name evidence="1" type="ORF">SAMN05660686_04202</name>
</gene>
<dbReference type="SUPFAM" id="SSF100950">
    <property type="entry name" value="NagB/RpiA/CoA transferase-like"/>
    <property type="match status" value="1"/>
</dbReference>
<organism evidence="1 2">
    <name type="scientific">Thalassobaculum litoreum DSM 18839</name>
    <dbReference type="NCBI Taxonomy" id="1123362"/>
    <lineage>
        <taxon>Bacteria</taxon>
        <taxon>Pseudomonadati</taxon>
        <taxon>Pseudomonadota</taxon>
        <taxon>Alphaproteobacteria</taxon>
        <taxon>Rhodospirillales</taxon>
        <taxon>Thalassobaculaceae</taxon>
        <taxon>Thalassobaculum</taxon>
    </lineage>
</organism>
<dbReference type="AlphaFoldDB" id="A0A8G2BMH4"/>
<dbReference type="GO" id="GO:0008410">
    <property type="term" value="F:CoA-transferase activity"/>
    <property type="evidence" value="ECO:0007669"/>
    <property type="project" value="InterPro"/>
</dbReference>
<evidence type="ECO:0000313" key="1">
    <source>
        <dbReference type="EMBL" id="SDG38568.1"/>
    </source>
</evidence>
<name>A0A8G2BMH4_9PROT</name>
<dbReference type="SMART" id="SM00882">
    <property type="entry name" value="CoA_trans"/>
    <property type="match status" value="1"/>
</dbReference>
<proteinExistence type="predicted"/>
<dbReference type="RefSeq" id="WP_028794607.1">
    <property type="nucleotide sequence ID" value="NZ_FNBW01000016.1"/>
</dbReference>
<dbReference type="Proteomes" id="UP000198615">
    <property type="component" value="Unassembled WGS sequence"/>
</dbReference>
<evidence type="ECO:0000313" key="2">
    <source>
        <dbReference type="Proteomes" id="UP000198615"/>
    </source>
</evidence>
<dbReference type="Pfam" id="PF01144">
    <property type="entry name" value="CoA_trans"/>
    <property type="match status" value="1"/>
</dbReference>
<dbReference type="Gene3D" id="3.40.1080.10">
    <property type="entry name" value="Glutaconate Coenzyme A-transferase"/>
    <property type="match status" value="1"/>
</dbReference>
<sequence>MTEMVTSLDALAARVTDGATIALPPDYSGCANALWRAVIRRGVKDLHLVGVPVFGYHGDLLIGAGCVKVAETSAVTLGEHGLAPRFTAAVKAGSIIVKDATCPAIHAGLQAAERGAPFSVMRGLIGSDILARRDDWKVIDNPFGDNDPVVAIPALTPDLAVFHAAKADRHGNVWIGVRRELMVMAHAARDTLVTVEEIVDGDLMADPATKAGTIPGLYVTALAEAKEGSWPQGLPATDLVADQGHLARYAEMAKTEDGFAAYLAEYVTGREAAE</sequence>
<dbReference type="Gene3D" id="3.30.30.40">
    <property type="match status" value="1"/>
</dbReference>